<gene>
    <name evidence="2" type="ordered locus">Afer_0335</name>
</gene>
<evidence type="ECO:0000313" key="3">
    <source>
        <dbReference type="Proteomes" id="UP000000771"/>
    </source>
</evidence>
<evidence type="ECO:0000313" key="2">
    <source>
        <dbReference type="EMBL" id="ACU53303.1"/>
    </source>
</evidence>
<dbReference type="Proteomes" id="UP000000771">
    <property type="component" value="Chromosome"/>
</dbReference>
<evidence type="ECO:0000256" key="1">
    <source>
        <dbReference type="SAM" id="Phobius"/>
    </source>
</evidence>
<reference evidence="2 3" key="1">
    <citation type="journal article" date="2009" name="Stand. Genomic Sci.">
        <title>Complete genome sequence of Acidimicrobium ferrooxidans type strain (ICP).</title>
        <authorList>
            <person name="Clum A."/>
            <person name="Nolan M."/>
            <person name="Lang E."/>
            <person name="Glavina Del Rio T."/>
            <person name="Tice H."/>
            <person name="Copeland A."/>
            <person name="Cheng J.F."/>
            <person name="Lucas S."/>
            <person name="Chen F."/>
            <person name="Bruce D."/>
            <person name="Goodwin L."/>
            <person name="Pitluck S."/>
            <person name="Ivanova N."/>
            <person name="Mavrommatis K."/>
            <person name="Mikhailova N."/>
            <person name="Pati A."/>
            <person name="Chen A."/>
            <person name="Palaniappan K."/>
            <person name="Goker M."/>
            <person name="Spring S."/>
            <person name="Land M."/>
            <person name="Hauser L."/>
            <person name="Chang Y.J."/>
            <person name="Jeffries C.C."/>
            <person name="Chain P."/>
            <person name="Bristow J."/>
            <person name="Eisen J.A."/>
            <person name="Markowitz V."/>
            <person name="Hugenholtz P."/>
            <person name="Kyrpides N.C."/>
            <person name="Klenk H.P."/>
            <person name="Lapidus A."/>
        </authorList>
    </citation>
    <scope>NUCLEOTIDE SEQUENCE [LARGE SCALE GENOMIC DNA]</scope>
    <source>
        <strain evidence="3">DSM 10331 / JCM 15462 / NBRC 103882 / ICP</strain>
    </source>
</reference>
<keyword evidence="1" id="KW-0472">Membrane</keyword>
<dbReference type="KEGG" id="afo:Afer_0335"/>
<accession>C7M2Q9</accession>
<keyword evidence="1" id="KW-0812">Transmembrane</keyword>
<keyword evidence="3" id="KW-1185">Reference proteome</keyword>
<organism evidence="2 3">
    <name type="scientific">Acidimicrobium ferrooxidans (strain DSM 10331 / JCM 15462 / NBRC 103882 / ICP)</name>
    <dbReference type="NCBI Taxonomy" id="525909"/>
    <lineage>
        <taxon>Bacteria</taxon>
        <taxon>Bacillati</taxon>
        <taxon>Actinomycetota</taxon>
        <taxon>Acidimicrobiia</taxon>
        <taxon>Acidimicrobiales</taxon>
        <taxon>Acidimicrobiaceae</taxon>
        <taxon>Acidimicrobium</taxon>
    </lineage>
</organism>
<keyword evidence="1" id="KW-1133">Transmembrane helix</keyword>
<proteinExistence type="predicted"/>
<dbReference type="EMBL" id="CP001631">
    <property type="protein sequence ID" value="ACU53303.1"/>
    <property type="molecule type" value="Genomic_DNA"/>
</dbReference>
<dbReference type="AlphaFoldDB" id="C7M2Q9"/>
<dbReference type="RefSeq" id="WP_015797804.1">
    <property type="nucleotide sequence ID" value="NC_013124.1"/>
</dbReference>
<evidence type="ECO:0008006" key="4">
    <source>
        <dbReference type="Google" id="ProtNLM"/>
    </source>
</evidence>
<name>C7M2Q9_ACIFD</name>
<dbReference type="HOGENOM" id="CLU_3194870_0_0_11"/>
<protein>
    <recommendedName>
        <fullName evidence="4">Heme exporter protein D</fullName>
    </recommendedName>
</protein>
<feature type="transmembrane region" description="Helical" evidence="1">
    <location>
        <begin position="6"/>
        <end position="26"/>
    </location>
</feature>
<sequence>MNGYVEAGYLAVALGLGGYAVWIAALTTRVRRRERELSVTRQRRG</sequence>